<dbReference type="AlphaFoldDB" id="A0A8J6B3F2"/>
<organism evidence="5 6">
    <name type="scientific">Carpediemonas membranifera</name>
    <dbReference type="NCBI Taxonomy" id="201153"/>
    <lineage>
        <taxon>Eukaryota</taxon>
        <taxon>Metamonada</taxon>
        <taxon>Carpediemonas-like organisms</taxon>
        <taxon>Carpediemonas</taxon>
    </lineage>
</organism>
<evidence type="ECO:0000313" key="5">
    <source>
        <dbReference type="EMBL" id="KAG9392144.1"/>
    </source>
</evidence>
<dbReference type="OrthoDB" id="248923at2759"/>
<dbReference type="SUPFAM" id="SSF52540">
    <property type="entry name" value="P-loop containing nucleoside triphosphate hydrolases"/>
    <property type="match status" value="1"/>
</dbReference>
<comment type="similarity">
    <text evidence="4">Belongs to the adenylate kinase family.</text>
</comment>
<name>A0A8J6B3F2_9EUKA</name>
<dbReference type="GO" id="GO:0019205">
    <property type="term" value="F:nucleobase-containing compound kinase activity"/>
    <property type="evidence" value="ECO:0007669"/>
    <property type="project" value="InterPro"/>
</dbReference>
<keyword evidence="6" id="KW-1185">Reference proteome</keyword>
<dbReference type="InterPro" id="IPR027417">
    <property type="entry name" value="P-loop_NTPase"/>
</dbReference>
<dbReference type="PANTHER" id="PTHR23359">
    <property type="entry name" value="NUCLEOTIDE KINASE"/>
    <property type="match status" value="1"/>
</dbReference>
<keyword evidence="2" id="KW-0547">Nucleotide-binding</keyword>
<evidence type="ECO:0000313" key="6">
    <source>
        <dbReference type="Proteomes" id="UP000717585"/>
    </source>
</evidence>
<gene>
    <name evidence="5" type="ORF">J8273_5123</name>
</gene>
<comment type="caution">
    <text evidence="5">The sequence shown here is derived from an EMBL/GenBank/DDBJ whole genome shotgun (WGS) entry which is preliminary data.</text>
</comment>
<keyword evidence="1 4" id="KW-0808">Transferase</keyword>
<dbReference type="PROSITE" id="PS00113">
    <property type="entry name" value="ADENYLATE_KINASE"/>
    <property type="match status" value="1"/>
</dbReference>
<dbReference type="EMBL" id="JAHDYR010000038">
    <property type="protein sequence ID" value="KAG9392144.1"/>
    <property type="molecule type" value="Genomic_DNA"/>
</dbReference>
<evidence type="ECO:0000256" key="4">
    <source>
        <dbReference type="RuleBase" id="RU003330"/>
    </source>
</evidence>
<keyword evidence="3 4" id="KW-0418">Kinase</keyword>
<protein>
    <submittedName>
        <fullName evidence="5">Adenylate kinase</fullName>
    </submittedName>
</protein>
<reference evidence="5" key="1">
    <citation type="submission" date="2021-05" db="EMBL/GenBank/DDBJ databases">
        <title>A free-living protist that lacks canonical eukaryotic 1 DNA replication and segregation systems.</title>
        <authorList>
            <person name="Salas-Leiva D.E."/>
            <person name="Tromer E.C."/>
            <person name="Curtis B.A."/>
            <person name="Jerlstrom-Hultqvist J."/>
            <person name="Kolisko M."/>
            <person name="Yi Z."/>
            <person name="Salas-Leiva J.S."/>
            <person name="Gallot-Lavallee L."/>
            <person name="Kops G.J.P.L."/>
            <person name="Archibald J.M."/>
            <person name="Simpson A.G.B."/>
            <person name="Roger A.J."/>
        </authorList>
    </citation>
    <scope>NUCLEOTIDE SEQUENCE</scope>
    <source>
        <strain evidence="5">BICM</strain>
    </source>
</reference>
<evidence type="ECO:0000256" key="3">
    <source>
        <dbReference type="ARBA" id="ARBA00022777"/>
    </source>
</evidence>
<accession>A0A8J6B3F2</accession>
<dbReference type="Pfam" id="PF00406">
    <property type="entry name" value="ADK"/>
    <property type="match status" value="1"/>
</dbReference>
<dbReference type="CDD" id="cd01428">
    <property type="entry name" value="ADK"/>
    <property type="match status" value="1"/>
</dbReference>
<dbReference type="GO" id="GO:0005524">
    <property type="term" value="F:ATP binding"/>
    <property type="evidence" value="ECO:0007669"/>
    <property type="project" value="InterPro"/>
</dbReference>
<dbReference type="InterPro" id="IPR000850">
    <property type="entry name" value="Adenylat/UMP-CMP_kin"/>
</dbReference>
<dbReference type="GO" id="GO:0006139">
    <property type="term" value="P:nucleobase-containing compound metabolic process"/>
    <property type="evidence" value="ECO:0007669"/>
    <property type="project" value="InterPro"/>
</dbReference>
<dbReference type="Proteomes" id="UP000717585">
    <property type="component" value="Unassembled WGS sequence"/>
</dbReference>
<evidence type="ECO:0000256" key="2">
    <source>
        <dbReference type="ARBA" id="ARBA00022741"/>
    </source>
</evidence>
<dbReference type="Gene3D" id="3.40.50.300">
    <property type="entry name" value="P-loop containing nucleotide triphosphate hydrolases"/>
    <property type="match status" value="1"/>
</dbReference>
<sequence length="467" mass="52725">MLSALLKTSLFPVGGFNSMHALSGVRNILPSSSISACLQNSLSSSVPAFSRCLSDIIDKDRKEVAEQLHKDYRSHIPTFGTSPAGAHCSDTTIIMFHEILDEIIAERAVSDLRFPREIMWLGGAPGAGKGTNTPFICKLRGITAPPIIMSDLFKTPEMRALINKGYLIDDRAAVKLLFEELLKAEYHEGCVVDGFPRTPAQAEVVRLLYDFILDQHFKRSKNEHSRKPTFRIVCLAVNEHVSVFRQMSRGEKAIEENAKIRLGQLSGPLREVRPTDLDDESCRKRYRVYEQETLAALESLKNSFHYHFVDAGESIACVQNRIEEEMKYQSSLELEPETHNAIRHIPKAVSLTNHVRQKLTGRLDDAMLHSASTLRAAVEIIESQIVPMILQHAPTGHLRMVLQGEDVSAEKAELIMDILLERGFRPSIWEFPRDVPVKIDLDTGKIECDHKVDWNVEVTWDTPRLRQ</sequence>
<proteinExistence type="inferred from homology"/>
<dbReference type="PRINTS" id="PR00094">
    <property type="entry name" value="ADENYLTKNASE"/>
</dbReference>
<dbReference type="InterPro" id="IPR033690">
    <property type="entry name" value="Adenylat_kinase_CS"/>
</dbReference>
<evidence type="ECO:0000256" key="1">
    <source>
        <dbReference type="ARBA" id="ARBA00022679"/>
    </source>
</evidence>